<proteinExistence type="predicted"/>
<dbReference type="Proteomes" id="UP000237481">
    <property type="component" value="Unassembled WGS sequence"/>
</dbReference>
<keyword evidence="2" id="KW-1185">Reference proteome</keyword>
<sequence length="139" mass="15661">MTSLASQVQYRPPVSCGGHVKRWRRNRRRWRRKSSSTASCLLVLARANSNRVWPSLFHTPVHVDPPRSLFLNRSALACPALSPLVAQAPAASWPRTAMAWPVLLPLRKRFFLAWQLSPGTGTGRATSELHFARAEPRLE</sequence>
<protein>
    <submittedName>
        <fullName evidence="1">Uncharacterized protein</fullName>
    </submittedName>
</protein>
<accession>A0A2S4L6Q2</accession>
<organism evidence="1 2">
    <name type="scientific">Tolypocladium paradoxum</name>
    <dbReference type="NCBI Taxonomy" id="94208"/>
    <lineage>
        <taxon>Eukaryota</taxon>
        <taxon>Fungi</taxon>
        <taxon>Dikarya</taxon>
        <taxon>Ascomycota</taxon>
        <taxon>Pezizomycotina</taxon>
        <taxon>Sordariomycetes</taxon>
        <taxon>Hypocreomycetidae</taxon>
        <taxon>Hypocreales</taxon>
        <taxon>Ophiocordycipitaceae</taxon>
        <taxon>Tolypocladium</taxon>
    </lineage>
</organism>
<dbReference type="AlphaFoldDB" id="A0A2S4L6Q2"/>
<reference evidence="1 2" key="1">
    <citation type="submission" date="2018-01" db="EMBL/GenBank/DDBJ databases">
        <title>Harnessing the power of phylogenomics to disentangle the directionality and signatures of interkingdom host jumping in the parasitic fungal genus Tolypocladium.</title>
        <authorList>
            <person name="Quandt C.A."/>
            <person name="Patterson W."/>
            <person name="Spatafora J.W."/>
        </authorList>
    </citation>
    <scope>NUCLEOTIDE SEQUENCE [LARGE SCALE GENOMIC DNA]</scope>
    <source>
        <strain evidence="1 2">NRBC 100945</strain>
    </source>
</reference>
<comment type="caution">
    <text evidence="1">The sequence shown here is derived from an EMBL/GenBank/DDBJ whole genome shotgun (WGS) entry which is preliminary data.</text>
</comment>
<name>A0A2S4L6Q2_9HYPO</name>
<dbReference type="EMBL" id="PKSG01000166">
    <property type="protein sequence ID" value="POR38123.1"/>
    <property type="molecule type" value="Genomic_DNA"/>
</dbReference>
<evidence type="ECO:0000313" key="1">
    <source>
        <dbReference type="EMBL" id="POR38123.1"/>
    </source>
</evidence>
<evidence type="ECO:0000313" key="2">
    <source>
        <dbReference type="Proteomes" id="UP000237481"/>
    </source>
</evidence>
<gene>
    <name evidence="1" type="ORF">TPAR_01678</name>
</gene>